<sequence>MRQLAQLIGHRLHNAGLLVLAVGTLALIAHVSSQPLLMAPFAPSILVVLTQPKNPGAAPNVLIAAYVVAAVISVLLKGVLPPEWWSVALAAGAVMLALEALDILHPPAVAVPILVMLGNGAFPLAPFTIGVVALASMSLLVRTLPSWAAAKTRVLPAE</sequence>
<name>A0ABU5E5P9_9PROT</name>
<reference evidence="3 4" key="1">
    <citation type="journal article" date="2013" name="Antonie Van Leeuwenhoek">
        <title>Dongia rigui sp. nov., isolated from freshwater of a large wetland in Korea.</title>
        <authorList>
            <person name="Baik K.S."/>
            <person name="Hwang Y.M."/>
            <person name="Choi J.S."/>
            <person name="Kwon J."/>
            <person name="Seong C.N."/>
        </authorList>
    </citation>
    <scope>NUCLEOTIDE SEQUENCE [LARGE SCALE GENOMIC DNA]</scope>
    <source>
        <strain evidence="3 4">04SU4-P</strain>
    </source>
</reference>
<comment type="caution">
    <text evidence="3">The sequence shown here is derived from an EMBL/GenBank/DDBJ whole genome shotgun (WGS) entry which is preliminary data.</text>
</comment>
<accession>A0ABU5E5P9</accession>
<dbReference type="RefSeq" id="WP_320502991.1">
    <property type="nucleotide sequence ID" value="NZ_JAXCLX010000006.1"/>
</dbReference>
<keyword evidence="1" id="KW-0472">Membrane</keyword>
<proteinExistence type="predicted"/>
<feature type="transmembrane region" description="Helical" evidence="1">
    <location>
        <begin position="121"/>
        <end position="141"/>
    </location>
</feature>
<dbReference type="EMBL" id="JAXCLX010000006">
    <property type="protein sequence ID" value="MDY0874519.1"/>
    <property type="molecule type" value="Genomic_DNA"/>
</dbReference>
<gene>
    <name evidence="3" type="ORF">SMD31_21450</name>
</gene>
<feature type="domain" description="HPP transmembrane region" evidence="2">
    <location>
        <begin position="19"/>
        <end position="144"/>
    </location>
</feature>
<evidence type="ECO:0000259" key="2">
    <source>
        <dbReference type="Pfam" id="PF04982"/>
    </source>
</evidence>
<keyword evidence="1" id="KW-1133">Transmembrane helix</keyword>
<evidence type="ECO:0000313" key="3">
    <source>
        <dbReference type="EMBL" id="MDY0874519.1"/>
    </source>
</evidence>
<feature type="transmembrane region" description="Helical" evidence="1">
    <location>
        <begin position="83"/>
        <end position="101"/>
    </location>
</feature>
<evidence type="ECO:0000256" key="1">
    <source>
        <dbReference type="SAM" id="Phobius"/>
    </source>
</evidence>
<dbReference type="Proteomes" id="UP001271769">
    <property type="component" value="Unassembled WGS sequence"/>
</dbReference>
<evidence type="ECO:0000313" key="4">
    <source>
        <dbReference type="Proteomes" id="UP001271769"/>
    </source>
</evidence>
<feature type="transmembrane region" description="Helical" evidence="1">
    <location>
        <begin position="57"/>
        <end position="76"/>
    </location>
</feature>
<organism evidence="3 4">
    <name type="scientific">Dongia rigui</name>
    <dbReference type="NCBI Taxonomy" id="940149"/>
    <lineage>
        <taxon>Bacteria</taxon>
        <taxon>Pseudomonadati</taxon>
        <taxon>Pseudomonadota</taxon>
        <taxon>Alphaproteobacteria</taxon>
        <taxon>Rhodospirillales</taxon>
        <taxon>Dongiaceae</taxon>
        <taxon>Dongia</taxon>
    </lineage>
</organism>
<keyword evidence="4" id="KW-1185">Reference proteome</keyword>
<protein>
    <submittedName>
        <fullName evidence="3">HPP family protein</fullName>
    </submittedName>
</protein>
<dbReference type="InterPro" id="IPR058581">
    <property type="entry name" value="TM_HPP"/>
</dbReference>
<keyword evidence="1" id="KW-0812">Transmembrane</keyword>
<dbReference type="Pfam" id="PF04982">
    <property type="entry name" value="TM_HPP"/>
    <property type="match status" value="1"/>
</dbReference>